<dbReference type="AlphaFoldDB" id="A0ABD2Z5Q7"/>
<keyword evidence="2" id="KW-1185">Reference proteome</keyword>
<dbReference type="EMBL" id="JBJUIK010000011">
    <property type="protein sequence ID" value="KAL3513670.1"/>
    <property type="molecule type" value="Genomic_DNA"/>
</dbReference>
<evidence type="ECO:0000313" key="1">
    <source>
        <dbReference type="EMBL" id="KAL3513670.1"/>
    </source>
</evidence>
<evidence type="ECO:0000313" key="2">
    <source>
        <dbReference type="Proteomes" id="UP001630127"/>
    </source>
</evidence>
<accession>A0ABD2Z5Q7</accession>
<protein>
    <recommendedName>
        <fullName evidence="3">Retrotransposon gag domain-containing protein</fullName>
    </recommendedName>
</protein>
<dbReference type="Proteomes" id="UP001630127">
    <property type="component" value="Unassembled WGS sequence"/>
</dbReference>
<evidence type="ECO:0008006" key="3">
    <source>
        <dbReference type="Google" id="ProtNLM"/>
    </source>
</evidence>
<sequence length="101" mass="12082">MLRQQEQTQNSYFDKLYRANAPNFEGGLDPGVVLNWITQMETKFKALRFLEDVKVQIVIPFLVGDVENLWKSMEPMIDVVENDITWKEFKEMFLDQYFREP</sequence>
<gene>
    <name evidence="1" type="ORF">ACH5RR_026387</name>
</gene>
<reference evidence="1 2" key="1">
    <citation type="submission" date="2024-11" db="EMBL/GenBank/DDBJ databases">
        <title>A near-complete genome assembly of Cinchona calisaya.</title>
        <authorList>
            <person name="Lian D.C."/>
            <person name="Zhao X.W."/>
            <person name="Wei L."/>
        </authorList>
    </citation>
    <scope>NUCLEOTIDE SEQUENCE [LARGE SCALE GENOMIC DNA]</scope>
    <source>
        <tissue evidence="1">Nenye</tissue>
    </source>
</reference>
<name>A0ABD2Z5Q7_9GENT</name>
<comment type="caution">
    <text evidence="1">The sequence shown here is derived from an EMBL/GenBank/DDBJ whole genome shotgun (WGS) entry which is preliminary data.</text>
</comment>
<organism evidence="1 2">
    <name type="scientific">Cinchona calisaya</name>
    <dbReference type="NCBI Taxonomy" id="153742"/>
    <lineage>
        <taxon>Eukaryota</taxon>
        <taxon>Viridiplantae</taxon>
        <taxon>Streptophyta</taxon>
        <taxon>Embryophyta</taxon>
        <taxon>Tracheophyta</taxon>
        <taxon>Spermatophyta</taxon>
        <taxon>Magnoliopsida</taxon>
        <taxon>eudicotyledons</taxon>
        <taxon>Gunneridae</taxon>
        <taxon>Pentapetalae</taxon>
        <taxon>asterids</taxon>
        <taxon>lamiids</taxon>
        <taxon>Gentianales</taxon>
        <taxon>Rubiaceae</taxon>
        <taxon>Cinchonoideae</taxon>
        <taxon>Cinchoneae</taxon>
        <taxon>Cinchona</taxon>
    </lineage>
</organism>
<proteinExistence type="predicted"/>